<dbReference type="OrthoDB" id="8101189at2"/>
<name>A0A1G8PTL4_9RHOB</name>
<keyword evidence="2" id="KW-1185">Reference proteome</keyword>
<reference evidence="1 2" key="1">
    <citation type="submission" date="2016-10" db="EMBL/GenBank/DDBJ databases">
        <authorList>
            <person name="de Groot N.N."/>
        </authorList>
    </citation>
    <scope>NUCLEOTIDE SEQUENCE [LARGE SCALE GENOMIC DNA]</scope>
    <source>
        <strain evidence="1 2">DSM 26424</strain>
    </source>
</reference>
<dbReference type="RefSeq" id="WP_089848736.1">
    <property type="nucleotide sequence ID" value="NZ_FNEJ01000013.1"/>
</dbReference>
<dbReference type="Proteomes" id="UP000199093">
    <property type="component" value="Unassembled WGS sequence"/>
</dbReference>
<dbReference type="STRING" id="555512.SAMN04487993_1013112"/>
<gene>
    <name evidence="1" type="ORF">SAMN04487993_1013112</name>
</gene>
<organism evidence="1 2">
    <name type="scientific">Salipiger marinus</name>
    <dbReference type="NCBI Taxonomy" id="555512"/>
    <lineage>
        <taxon>Bacteria</taxon>
        <taxon>Pseudomonadati</taxon>
        <taxon>Pseudomonadota</taxon>
        <taxon>Alphaproteobacteria</taxon>
        <taxon>Rhodobacterales</taxon>
        <taxon>Roseobacteraceae</taxon>
        <taxon>Salipiger</taxon>
    </lineage>
</organism>
<protein>
    <submittedName>
        <fullName evidence="1">Uncharacterized protein</fullName>
    </submittedName>
</protein>
<accession>A0A1G8PTL4</accession>
<proteinExistence type="predicted"/>
<sequence length="68" mass="7386">MPWVEFTRVFRWRATPNTSTRYAAGTRKNVTRRCAEKAISTGAAVKIEAVKGAEGEADADEDPQSGAT</sequence>
<dbReference type="AlphaFoldDB" id="A0A1G8PTL4"/>
<evidence type="ECO:0000313" key="2">
    <source>
        <dbReference type="Proteomes" id="UP000199093"/>
    </source>
</evidence>
<evidence type="ECO:0000313" key="1">
    <source>
        <dbReference type="EMBL" id="SDI95844.1"/>
    </source>
</evidence>
<dbReference type="EMBL" id="FNEJ01000013">
    <property type="protein sequence ID" value="SDI95844.1"/>
    <property type="molecule type" value="Genomic_DNA"/>
</dbReference>